<dbReference type="PANTHER" id="PTHR45712">
    <property type="entry name" value="AGAP008170-PA"/>
    <property type="match status" value="1"/>
</dbReference>
<proteinExistence type="predicted"/>
<evidence type="ECO:0000313" key="5">
    <source>
        <dbReference type="Proteomes" id="UP000695000"/>
    </source>
</evidence>
<keyword evidence="2" id="KW-0677">Repeat</keyword>
<name>A0ABM1N811_NICVS</name>
<evidence type="ECO:0000256" key="3">
    <source>
        <dbReference type="SAM" id="Phobius"/>
    </source>
</evidence>
<sequence length="402" mass="46382">MHVFKVKNVAILKMFLFLVFSWLVNLSVEGTKCEINKECNLYCSKGATIKVASTKCKILNDVSLTYTNIDEIPKLKPFSITYLILKSNDIQHISRGIKELKIEKLYLNDNAITELKTGMFEEKQSFRIVWLENNQINVLQRKSIPMAHYLYLNNNLIKSLNADMFINIFYVQYLYLDNNRLKKITASSLMGLKAITLELSRNQLEDFEGMRMLKDLSLTNNLISSLEINSIPKVKNLNLSYNLLTSIEANMFSDVYYLKSLDITYNCIKETDLKLMEKVLILNRKFNEKCMLNSNHITQMDIVLILNSAVFVILVIAAIVITVYTRRCTKFSKHLTNPDTPDTPNAQLSYDRVTNAVYMENDGGYVEATNVYEGNQRSTILLYNENPTDIWSLQAFRAFFNS</sequence>
<dbReference type="GeneID" id="108567161"/>
<dbReference type="PANTHER" id="PTHR45712:SF30">
    <property type="entry name" value="LRRNT DOMAIN-CONTAINING PROTEIN"/>
    <property type="match status" value="1"/>
</dbReference>
<dbReference type="RefSeq" id="XP_017782961.1">
    <property type="nucleotide sequence ID" value="XM_017927472.1"/>
</dbReference>
<dbReference type="InterPro" id="IPR050333">
    <property type="entry name" value="SLRP"/>
</dbReference>
<dbReference type="SUPFAM" id="SSF52058">
    <property type="entry name" value="L domain-like"/>
    <property type="match status" value="1"/>
</dbReference>
<evidence type="ECO:0000256" key="4">
    <source>
        <dbReference type="SAM" id="SignalP"/>
    </source>
</evidence>
<feature type="signal peptide" evidence="4">
    <location>
        <begin position="1"/>
        <end position="30"/>
    </location>
</feature>
<dbReference type="Gene3D" id="3.80.10.10">
    <property type="entry name" value="Ribonuclease Inhibitor"/>
    <property type="match status" value="3"/>
</dbReference>
<dbReference type="Pfam" id="PF13855">
    <property type="entry name" value="LRR_8"/>
    <property type="match status" value="2"/>
</dbReference>
<keyword evidence="3" id="KW-0472">Membrane</keyword>
<protein>
    <submittedName>
        <fullName evidence="6">Carboxypeptidase N subunit 2-like isoform X1</fullName>
    </submittedName>
</protein>
<evidence type="ECO:0000313" key="6">
    <source>
        <dbReference type="RefSeq" id="XP_017782961.1"/>
    </source>
</evidence>
<gene>
    <name evidence="6" type="primary">LOC108567161</name>
</gene>
<dbReference type="Proteomes" id="UP000695000">
    <property type="component" value="Unplaced"/>
</dbReference>
<feature type="transmembrane region" description="Helical" evidence="3">
    <location>
        <begin position="302"/>
        <end position="324"/>
    </location>
</feature>
<keyword evidence="1" id="KW-0433">Leucine-rich repeat</keyword>
<evidence type="ECO:0000256" key="2">
    <source>
        <dbReference type="ARBA" id="ARBA00022737"/>
    </source>
</evidence>
<feature type="chain" id="PRO_5045978445" evidence="4">
    <location>
        <begin position="31"/>
        <end position="402"/>
    </location>
</feature>
<keyword evidence="3" id="KW-0812">Transmembrane</keyword>
<dbReference type="InterPro" id="IPR001611">
    <property type="entry name" value="Leu-rich_rpt"/>
</dbReference>
<keyword evidence="3" id="KW-1133">Transmembrane helix</keyword>
<organism evidence="5 6">
    <name type="scientific">Nicrophorus vespilloides</name>
    <name type="common">Boreal carrion beetle</name>
    <dbReference type="NCBI Taxonomy" id="110193"/>
    <lineage>
        <taxon>Eukaryota</taxon>
        <taxon>Metazoa</taxon>
        <taxon>Ecdysozoa</taxon>
        <taxon>Arthropoda</taxon>
        <taxon>Hexapoda</taxon>
        <taxon>Insecta</taxon>
        <taxon>Pterygota</taxon>
        <taxon>Neoptera</taxon>
        <taxon>Endopterygota</taxon>
        <taxon>Coleoptera</taxon>
        <taxon>Polyphaga</taxon>
        <taxon>Staphyliniformia</taxon>
        <taxon>Silphidae</taxon>
        <taxon>Nicrophorinae</taxon>
        <taxon>Nicrophorus</taxon>
    </lineage>
</organism>
<accession>A0ABM1N811</accession>
<keyword evidence="5" id="KW-1185">Reference proteome</keyword>
<evidence type="ECO:0000256" key="1">
    <source>
        <dbReference type="ARBA" id="ARBA00022614"/>
    </source>
</evidence>
<dbReference type="InterPro" id="IPR032675">
    <property type="entry name" value="LRR_dom_sf"/>
</dbReference>
<reference evidence="6" key="1">
    <citation type="submission" date="2025-08" db="UniProtKB">
        <authorList>
            <consortium name="RefSeq"/>
        </authorList>
    </citation>
    <scope>IDENTIFICATION</scope>
    <source>
        <tissue evidence="6">Whole Larva</tissue>
    </source>
</reference>
<keyword evidence="4" id="KW-0732">Signal</keyword>